<organism evidence="3 4">
    <name type="scientific">Bradyrhizobium betae</name>
    <dbReference type="NCBI Taxonomy" id="244734"/>
    <lineage>
        <taxon>Bacteria</taxon>
        <taxon>Pseudomonadati</taxon>
        <taxon>Pseudomonadota</taxon>
        <taxon>Alphaproteobacteria</taxon>
        <taxon>Hyphomicrobiales</taxon>
        <taxon>Nitrobacteraceae</taxon>
        <taxon>Bradyrhizobium</taxon>
    </lineage>
</organism>
<dbReference type="PANTHER" id="PTHR22642:SF2">
    <property type="entry name" value="PROTEIN LONG AFTER FAR-RED 3"/>
    <property type="match status" value="1"/>
</dbReference>
<dbReference type="PANTHER" id="PTHR22642">
    <property type="entry name" value="IMIDAZOLONEPROPIONASE"/>
    <property type="match status" value="1"/>
</dbReference>
<name>A0A4Q1VNR5_9BRAD</name>
<protein>
    <recommendedName>
        <fullName evidence="2">Amidohydrolase 3 domain-containing protein</fullName>
    </recommendedName>
</protein>
<dbReference type="InterPro" id="IPR032466">
    <property type="entry name" value="Metal_Hydrolase"/>
</dbReference>
<evidence type="ECO:0000259" key="2">
    <source>
        <dbReference type="Pfam" id="PF07969"/>
    </source>
</evidence>
<feature type="region of interest" description="Disordered" evidence="1">
    <location>
        <begin position="592"/>
        <end position="611"/>
    </location>
</feature>
<gene>
    <name evidence="3" type="ORF">B5V03_01925</name>
</gene>
<dbReference type="Proteomes" id="UP000290819">
    <property type="component" value="Unassembled WGS sequence"/>
</dbReference>
<dbReference type="Gene3D" id="3.10.310.70">
    <property type="match status" value="1"/>
</dbReference>
<dbReference type="SUPFAM" id="SSF51338">
    <property type="entry name" value="Composite domain of metallo-dependent hydrolases"/>
    <property type="match status" value="1"/>
</dbReference>
<dbReference type="SUPFAM" id="SSF51556">
    <property type="entry name" value="Metallo-dependent hydrolases"/>
    <property type="match status" value="1"/>
</dbReference>
<dbReference type="Gene3D" id="2.30.40.10">
    <property type="entry name" value="Urease, subunit C, domain 1"/>
    <property type="match status" value="1"/>
</dbReference>
<evidence type="ECO:0000313" key="4">
    <source>
        <dbReference type="Proteomes" id="UP000290819"/>
    </source>
</evidence>
<dbReference type="AlphaFoldDB" id="A0A4Q1VNR5"/>
<reference evidence="3 4" key="1">
    <citation type="submission" date="2017-03" db="EMBL/GenBank/DDBJ databases">
        <authorList>
            <person name="Safronova V.I."/>
            <person name="Sazanova A.L."/>
            <person name="Chirak E.R."/>
        </authorList>
    </citation>
    <scope>NUCLEOTIDE SEQUENCE [LARGE SCALE GENOMIC DNA]</scope>
    <source>
        <strain evidence="3 4">Opo-243</strain>
    </source>
</reference>
<proteinExistence type="predicted"/>
<dbReference type="InterPro" id="IPR013108">
    <property type="entry name" value="Amidohydro_3"/>
</dbReference>
<evidence type="ECO:0000256" key="1">
    <source>
        <dbReference type="SAM" id="MobiDB-lite"/>
    </source>
</evidence>
<comment type="caution">
    <text evidence="3">The sequence shown here is derived from an EMBL/GenBank/DDBJ whole genome shotgun (WGS) entry which is preliminary data.</text>
</comment>
<feature type="domain" description="Amidohydrolase 3" evidence="2">
    <location>
        <begin position="55"/>
        <end position="565"/>
    </location>
</feature>
<dbReference type="OrthoDB" id="9811399at2"/>
<accession>A0A4Q1VNR5</accession>
<dbReference type="Gene3D" id="3.20.20.140">
    <property type="entry name" value="Metal-dependent hydrolases"/>
    <property type="match status" value="1"/>
</dbReference>
<evidence type="ECO:0000313" key="3">
    <source>
        <dbReference type="EMBL" id="RXT54228.1"/>
    </source>
</evidence>
<dbReference type="RefSeq" id="WP_129267571.1">
    <property type="nucleotide sequence ID" value="NZ_MZXW01000004.1"/>
</dbReference>
<dbReference type="EMBL" id="MZXW01000004">
    <property type="protein sequence ID" value="RXT54228.1"/>
    <property type="molecule type" value="Genomic_DNA"/>
</dbReference>
<dbReference type="InterPro" id="IPR011059">
    <property type="entry name" value="Metal-dep_hydrolase_composite"/>
</dbReference>
<dbReference type="Pfam" id="PF07969">
    <property type="entry name" value="Amidohydro_3"/>
    <property type="match status" value="1"/>
</dbReference>
<sequence>MSKPAARTLIFGGSILTQNDHRETHEAIVLEGDVIVATGTLADMKTVAGAAARKVDVEGACVMPGVIDDHPHFLHFGSFDADCVILYDAKNHEDILSRIRARVATTPRGEWILTTPVGEPHYFIRRSWQNLAEGRLPNRKELDRVSPDHPVWIQAYAPRTPNVCAMNSKALQMLGFGRDLPDQVDNVTIEKDAEGEPTGIFRGSVTNYYNSSRFWLGRVAAQVFRPTDDLWYRGALGGQLTAAGRGVTAAYEGHAMEAAHIAAYQRARNEGNLRMRVLASLEGAPHANDYGMGLSEDLVRANCVLAASLTQISDPLYRVNGLSLCPSGPAWPGILQSDREYLDPYGRPTKGHGFITQAMERDTIEYCLKNNVRLNMLNCSLPEHREFLALLEPFLGQYDVRTREWVIQHSIFVQEEAIKRYAELKFHLTSTVSFCWGKGAMYEERMGEEALKNLVPIGKMFASGANVGLGSDWGPASPFEHMALAETREFGGTGRRHDGPGYSITRQQALDGWTVNNAKLMQWEGIGALKPGYKADLAIVDRNPQTCHIGDLPNTQVLRTVLGGKDIFDTKILPRVDEADLPSERVKHLDKASVQGGSGHVCGPQCNHAAH</sequence>
<dbReference type="GO" id="GO:0016810">
    <property type="term" value="F:hydrolase activity, acting on carbon-nitrogen (but not peptide) bonds"/>
    <property type="evidence" value="ECO:0007669"/>
    <property type="project" value="InterPro"/>
</dbReference>
<keyword evidence="4" id="KW-1185">Reference proteome</keyword>